<gene>
    <name evidence="8" type="ORF">EVOR1521_LOCUS28211</name>
</gene>
<keyword evidence="2 7" id="KW-0812">Transmembrane</keyword>
<feature type="compositionally biased region" description="Polar residues" evidence="6">
    <location>
        <begin position="18"/>
        <end position="35"/>
    </location>
</feature>
<dbReference type="InterPro" id="IPR050970">
    <property type="entry name" value="Cl_channel_volt-gated"/>
</dbReference>
<feature type="compositionally biased region" description="Basic and acidic residues" evidence="6">
    <location>
        <begin position="718"/>
        <end position="738"/>
    </location>
</feature>
<dbReference type="Proteomes" id="UP001178507">
    <property type="component" value="Unassembled WGS sequence"/>
</dbReference>
<keyword evidence="5 7" id="KW-0472">Membrane</keyword>
<dbReference type="AlphaFoldDB" id="A0AA36JJL1"/>
<evidence type="ECO:0000256" key="3">
    <source>
        <dbReference type="ARBA" id="ARBA00022737"/>
    </source>
</evidence>
<keyword evidence="4 7" id="KW-1133">Transmembrane helix</keyword>
<protein>
    <recommendedName>
        <fullName evidence="10">Chloride channel protein</fullName>
    </recommendedName>
</protein>
<name>A0AA36JJL1_9DINO</name>
<evidence type="ECO:0000256" key="7">
    <source>
        <dbReference type="SAM" id="Phobius"/>
    </source>
</evidence>
<comment type="caution">
    <text evidence="8">The sequence shown here is derived from an EMBL/GenBank/DDBJ whole genome shotgun (WGS) entry which is preliminary data.</text>
</comment>
<organism evidence="8 9">
    <name type="scientific">Effrenium voratum</name>
    <dbReference type="NCBI Taxonomy" id="2562239"/>
    <lineage>
        <taxon>Eukaryota</taxon>
        <taxon>Sar</taxon>
        <taxon>Alveolata</taxon>
        <taxon>Dinophyceae</taxon>
        <taxon>Suessiales</taxon>
        <taxon>Symbiodiniaceae</taxon>
        <taxon>Effrenium</taxon>
    </lineage>
</organism>
<feature type="region of interest" description="Disordered" evidence="6">
    <location>
        <begin position="712"/>
        <end position="773"/>
    </location>
</feature>
<proteinExistence type="predicted"/>
<dbReference type="InterPro" id="IPR014743">
    <property type="entry name" value="Cl-channel_core"/>
</dbReference>
<dbReference type="GO" id="GO:0005886">
    <property type="term" value="C:plasma membrane"/>
    <property type="evidence" value="ECO:0007669"/>
    <property type="project" value="TreeGrafter"/>
</dbReference>
<dbReference type="InterPro" id="IPR001807">
    <property type="entry name" value="ClC"/>
</dbReference>
<sequence length="795" mass="86161">MKLPSLKLFKLPVGESRSPASPNASPTGRTPKTPLSNMARLFRKGTRAVKLDSAHFQKCDDLETTEKGVISRFWVLLICTAVLSSSNSFLIDRFTWAAGLLRAELIEVGPWRALGFNVALACLARVVVRHTMEAEGSGFPEMKAMLFGKVLFNYLSCRVLVCKAVALSLGVAAGLPLGKEGPNVHMAACIARVVSPSFFEKRATSSHGAHGAGGSGLTSAVSKLLLAACSVGVGASFSAPIGGVIFALELMLPQTYDAFAYWGCFTAAVAGAITYAVERTAVTGSTSLMPLMSTNLQEGEGVDTEFPICRLFVDVVLGVICGVAGGVWVRSHAYTAGVLKRWRLREAAPTVVAENEEPLLGQQRVGCLGRLKRCLVKLLGGSWRDLALVATVTTINTLFAAALPLMGSKPQPLLISTAFDKNLMLNDTEEWVLPWAGVNGTIFLCFLMKWTMTIIALSSAIPAGVVAPAMVIGGLLGRVYGHILIPEWVVEVLLSKNGQPASDEAKGAFFARCAIIGASAFCAAVCRAFAMAITVFEVLALPNSVLPLCSSTLAAIFVANRISLPFFDANLATRNLGGIPAITFSDKAIEPVMKVMEVADMGEVLPTRVTLRILLARISRTKLELFAIVKPLKWDKSGQGLLEGTITRKNVERLLQLEDPNAETPEREIDLMDPQYQAPPDGSLPLVEGSPVRVSPDCTVKDVYLLMKGKTKERKEKRKQEKVNQKVQEQEVREEEIVKKKKKKKHQEEPQPEPVQEPKKRRKLEEKRPAEDVVNTLLRAPKWTRGLLPKRVSAA</sequence>
<dbReference type="PANTHER" id="PTHR45720">
    <property type="entry name" value="CHLORIDE CHANNEL PROTEIN 2"/>
    <property type="match status" value="1"/>
</dbReference>
<feature type="transmembrane region" description="Helical" evidence="7">
    <location>
        <begin position="460"/>
        <end position="485"/>
    </location>
</feature>
<dbReference type="EMBL" id="CAUJNA010003618">
    <property type="protein sequence ID" value="CAJ1406183.1"/>
    <property type="molecule type" value="Genomic_DNA"/>
</dbReference>
<evidence type="ECO:0000256" key="6">
    <source>
        <dbReference type="SAM" id="MobiDB-lite"/>
    </source>
</evidence>
<evidence type="ECO:0008006" key="10">
    <source>
        <dbReference type="Google" id="ProtNLM"/>
    </source>
</evidence>
<dbReference type="SUPFAM" id="SSF81340">
    <property type="entry name" value="Clc chloride channel"/>
    <property type="match status" value="1"/>
</dbReference>
<dbReference type="Gene3D" id="1.10.3080.10">
    <property type="entry name" value="Clc chloride channel"/>
    <property type="match status" value="1"/>
</dbReference>
<feature type="transmembrane region" description="Helical" evidence="7">
    <location>
        <begin position="538"/>
        <end position="559"/>
    </location>
</feature>
<reference evidence="8" key="1">
    <citation type="submission" date="2023-08" db="EMBL/GenBank/DDBJ databases">
        <authorList>
            <person name="Chen Y."/>
            <person name="Shah S."/>
            <person name="Dougan E. K."/>
            <person name="Thang M."/>
            <person name="Chan C."/>
        </authorList>
    </citation>
    <scope>NUCLEOTIDE SEQUENCE</scope>
</reference>
<evidence type="ECO:0000313" key="9">
    <source>
        <dbReference type="Proteomes" id="UP001178507"/>
    </source>
</evidence>
<dbReference type="PRINTS" id="PR00762">
    <property type="entry name" value="CLCHANNEL"/>
</dbReference>
<keyword evidence="3" id="KW-0677">Repeat</keyword>
<feature type="transmembrane region" description="Helical" evidence="7">
    <location>
        <begin position="224"/>
        <end position="247"/>
    </location>
</feature>
<dbReference type="PANTHER" id="PTHR45720:SF10">
    <property type="entry name" value="CHLORIDE CHANNEL PROTEIN 2"/>
    <property type="match status" value="1"/>
</dbReference>
<feature type="transmembrane region" description="Helical" evidence="7">
    <location>
        <begin position="386"/>
        <end position="406"/>
    </location>
</feature>
<evidence type="ECO:0000313" key="8">
    <source>
        <dbReference type="EMBL" id="CAJ1406183.1"/>
    </source>
</evidence>
<feature type="transmembrane region" description="Helical" evidence="7">
    <location>
        <begin position="505"/>
        <end position="526"/>
    </location>
</feature>
<accession>A0AA36JJL1</accession>
<evidence type="ECO:0000256" key="4">
    <source>
        <dbReference type="ARBA" id="ARBA00022989"/>
    </source>
</evidence>
<keyword evidence="9" id="KW-1185">Reference proteome</keyword>
<feature type="region of interest" description="Disordered" evidence="6">
    <location>
        <begin position="13"/>
        <end position="35"/>
    </location>
</feature>
<dbReference type="Pfam" id="PF00654">
    <property type="entry name" value="Voltage_CLC"/>
    <property type="match status" value="1"/>
</dbReference>
<feature type="region of interest" description="Disordered" evidence="6">
    <location>
        <begin position="673"/>
        <end position="692"/>
    </location>
</feature>
<evidence type="ECO:0000256" key="2">
    <source>
        <dbReference type="ARBA" id="ARBA00022692"/>
    </source>
</evidence>
<feature type="transmembrane region" description="Helical" evidence="7">
    <location>
        <begin position="431"/>
        <end position="448"/>
    </location>
</feature>
<comment type="subcellular location">
    <subcellularLocation>
        <location evidence="1">Membrane</location>
        <topology evidence="1">Multi-pass membrane protein</topology>
    </subcellularLocation>
</comment>
<feature type="transmembrane region" description="Helical" evidence="7">
    <location>
        <begin position="259"/>
        <end position="277"/>
    </location>
</feature>
<evidence type="ECO:0000256" key="1">
    <source>
        <dbReference type="ARBA" id="ARBA00004141"/>
    </source>
</evidence>
<evidence type="ECO:0000256" key="5">
    <source>
        <dbReference type="ARBA" id="ARBA00023136"/>
    </source>
</evidence>
<dbReference type="GO" id="GO:0005247">
    <property type="term" value="F:voltage-gated chloride channel activity"/>
    <property type="evidence" value="ECO:0007669"/>
    <property type="project" value="TreeGrafter"/>
</dbReference>